<proteinExistence type="predicted"/>
<accession>A0AAV1XXD3</accession>
<organism evidence="2 3">
    <name type="scientific">Lupinus luteus</name>
    <name type="common">European yellow lupine</name>
    <dbReference type="NCBI Taxonomy" id="3873"/>
    <lineage>
        <taxon>Eukaryota</taxon>
        <taxon>Viridiplantae</taxon>
        <taxon>Streptophyta</taxon>
        <taxon>Embryophyta</taxon>
        <taxon>Tracheophyta</taxon>
        <taxon>Spermatophyta</taxon>
        <taxon>Magnoliopsida</taxon>
        <taxon>eudicotyledons</taxon>
        <taxon>Gunneridae</taxon>
        <taxon>Pentapetalae</taxon>
        <taxon>rosids</taxon>
        <taxon>fabids</taxon>
        <taxon>Fabales</taxon>
        <taxon>Fabaceae</taxon>
        <taxon>Papilionoideae</taxon>
        <taxon>50 kb inversion clade</taxon>
        <taxon>genistoids sensu lato</taxon>
        <taxon>core genistoids</taxon>
        <taxon>Genisteae</taxon>
        <taxon>Lupinus</taxon>
    </lineage>
</organism>
<evidence type="ECO:0000256" key="1">
    <source>
        <dbReference type="SAM" id="MobiDB-lite"/>
    </source>
</evidence>
<feature type="region of interest" description="Disordered" evidence="1">
    <location>
        <begin position="35"/>
        <end position="74"/>
    </location>
</feature>
<dbReference type="Proteomes" id="UP001497480">
    <property type="component" value="Unassembled WGS sequence"/>
</dbReference>
<name>A0AAV1XXD3_LUPLU</name>
<dbReference type="EMBL" id="CAXHTB010000019">
    <property type="protein sequence ID" value="CAL0326234.1"/>
    <property type="molecule type" value="Genomic_DNA"/>
</dbReference>
<reference evidence="2 3" key="1">
    <citation type="submission" date="2024-03" db="EMBL/GenBank/DDBJ databases">
        <authorList>
            <person name="Martinez-Hernandez J."/>
        </authorList>
    </citation>
    <scope>NUCLEOTIDE SEQUENCE [LARGE SCALE GENOMIC DNA]</scope>
</reference>
<evidence type="ECO:0000313" key="3">
    <source>
        <dbReference type="Proteomes" id="UP001497480"/>
    </source>
</evidence>
<gene>
    <name evidence="2" type="ORF">LLUT_LOCUS27294</name>
</gene>
<feature type="compositionally biased region" description="Polar residues" evidence="1">
    <location>
        <begin position="42"/>
        <end position="55"/>
    </location>
</feature>
<sequence>MDRRYAFDVYHCHVGFVLGSRLNQKDIILAREESVAEEKESTSIALSQAENASHSDINDPEDPTKSPPNSPNYSTRRVCCFILQSWVSEIYEQMCSSLSSCRYIFH</sequence>
<protein>
    <submittedName>
        <fullName evidence="2">Uncharacterized protein</fullName>
    </submittedName>
</protein>
<dbReference type="AlphaFoldDB" id="A0AAV1XXD3"/>
<comment type="caution">
    <text evidence="2">The sequence shown here is derived from an EMBL/GenBank/DDBJ whole genome shotgun (WGS) entry which is preliminary data.</text>
</comment>
<keyword evidence="3" id="KW-1185">Reference proteome</keyword>
<evidence type="ECO:0000313" key="2">
    <source>
        <dbReference type="EMBL" id="CAL0326234.1"/>
    </source>
</evidence>